<gene>
    <name evidence="4" type="ORF">ABXZ32_01425</name>
</gene>
<dbReference type="InterPro" id="IPR048254">
    <property type="entry name" value="CDP_ALCOHOL_P_TRANSF_CS"/>
</dbReference>
<dbReference type="EMBL" id="JBEWYP010000001">
    <property type="protein sequence ID" value="MET7028032.1"/>
    <property type="molecule type" value="Genomic_DNA"/>
</dbReference>
<dbReference type="Pfam" id="PF01066">
    <property type="entry name" value="CDP-OH_P_transf"/>
    <property type="match status" value="1"/>
</dbReference>
<reference evidence="4 5" key="1">
    <citation type="submission" date="2024-07" db="EMBL/GenBank/DDBJ databases">
        <title>The genome sequence of type strain Sediminicola luteus GDMCC 1.2596T.</title>
        <authorList>
            <person name="Liu Y."/>
        </authorList>
    </citation>
    <scope>NUCLEOTIDE SEQUENCE [LARGE SCALE GENOMIC DNA]</scope>
    <source>
        <strain evidence="4 5">GDMCC 1.2596</strain>
    </source>
</reference>
<evidence type="ECO:0000256" key="2">
    <source>
        <dbReference type="RuleBase" id="RU003750"/>
    </source>
</evidence>
<dbReference type="InterPro" id="IPR000462">
    <property type="entry name" value="CDP-OH_P_trans"/>
</dbReference>
<keyword evidence="1 2" id="KW-0808">Transferase</keyword>
<feature type="transmembrane region" description="Helical" evidence="3">
    <location>
        <begin position="168"/>
        <end position="190"/>
    </location>
</feature>
<comment type="caution">
    <text evidence="4">The sequence shown here is derived from an EMBL/GenBank/DDBJ whole genome shotgun (WGS) entry which is preliminary data.</text>
</comment>
<feature type="transmembrane region" description="Helical" evidence="3">
    <location>
        <begin position="31"/>
        <end position="53"/>
    </location>
</feature>
<dbReference type="PROSITE" id="PS00379">
    <property type="entry name" value="CDP_ALCOHOL_P_TRANSF"/>
    <property type="match status" value="1"/>
</dbReference>
<keyword evidence="3" id="KW-1133">Transmembrane helix</keyword>
<dbReference type="Proteomes" id="UP001549773">
    <property type="component" value="Unassembled WGS sequence"/>
</dbReference>
<sequence length="251" mass="27720">MKRHIPNLITLLNVLCGCIAVVFAVRNDLEIAALFVFLGIFFDYFDGLAARLLKVQSELGLQLDSLADMITSGLVPGIVMFQLLKMSSVGGWNLEFGAEASSSMAHSSTELNVLPFLGFVITLASAYRLAKFNIDENQVSSFSGLPTPANALLIFSLPLILLYHNNEFLNGIILNQWFLIGMTLLSAYLLNSNIELFALKFKNWSFKDNALRYVFIAVCIVSIGTMKFLAIPFIIVFYVASSLVNGIKITK</sequence>
<protein>
    <submittedName>
        <fullName evidence="4">CDP-alcohol phosphatidyltransferase family protein</fullName>
    </submittedName>
</protein>
<proteinExistence type="inferred from homology"/>
<name>A0ABV2TRY7_9FLAO</name>
<dbReference type="RefSeq" id="WP_354616900.1">
    <property type="nucleotide sequence ID" value="NZ_JBEWYP010000001.1"/>
</dbReference>
<feature type="transmembrane region" description="Helical" evidence="3">
    <location>
        <begin position="113"/>
        <end position="130"/>
    </location>
</feature>
<feature type="transmembrane region" description="Helical" evidence="3">
    <location>
        <begin position="142"/>
        <end position="162"/>
    </location>
</feature>
<dbReference type="PROSITE" id="PS51257">
    <property type="entry name" value="PROKAR_LIPOPROTEIN"/>
    <property type="match status" value="1"/>
</dbReference>
<keyword evidence="3" id="KW-0812">Transmembrane</keyword>
<evidence type="ECO:0000313" key="4">
    <source>
        <dbReference type="EMBL" id="MET7028032.1"/>
    </source>
</evidence>
<dbReference type="InterPro" id="IPR043130">
    <property type="entry name" value="CDP-OH_PTrfase_TM_dom"/>
</dbReference>
<evidence type="ECO:0000256" key="3">
    <source>
        <dbReference type="SAM" id="Phobius"/>
    </source>
</evidence>
<comment type="similarity">
    <text evidence="2">Belongs to the CDP-alcohol phosphatidyltransferase class-I family.</text>
</comment>
<organism evidence="4 5">
    <name type="scientific">Sediminicola luteus</name>
    <dbReference type="NCBI Taxonomy" id="319238"/>
    <lineage>
        <taxon>Bacteria</taxon>
        <taxon>Pseudomonadati</taxon>
        <taxon>Bacteroidota</taxon>
        <taxon>Flavobacteriia</taxon>
        <taxon>Flavobacteriales</taxon>
        <taxon>Flavobacteriaceae</taxon>
        <taxon>Sediminicola</taxon>
    </lineage>
</organism>
<feature type="transmembrane region" description="Helical" evidence="3">
    <location>
        <begin position="211"/>
        <end position="240"/>
    </location>
</feature>
<accession>A0ABV2TRY7</accession>
<evidence type="ECO:0000256" key="1">
    <source>
        <dbReference type="ARBA" id="ARBA00022679"/>
    </source>
</evidence>
<feature type="transmembrane region" description="Helical" evidence="3">
    <location>
        <begin position="7"/>
        <end position="25"/>
    </location>
</feature>
<evidence type="ECO:0000313" key="5">
    <source>
        <dbReference type="Proteomes" id="UP001549773"/>
    </source>
</evidence>
<dbReference type="Gene3D" id="1.20.120.1760">
    <property type="match status" value="1"/>
</dbReference>
<keyword evidence="5" id="KW-1185">Reference proteome</keyword>
<keyword evidence="3" id="KW-0472">Membrane</keyword>